<name>A0A2P2Q1C8_RHIMU</name>
<organism evidence="1">
    <name type="scientific">Rhizophora mucronata</name>
    <name type="common">Asiatic mangrove</name>
    <dbReference type="NCBI Taxonomy" id="61149"/>
    <lineage>
        <taxon>Eukaryota</taxon>
        <taxon>Viridiplantae</taxon>
        <taxon>Streptophyta</taxon>
        <taxon>Embryophyta</taxon>
        <taxon>Tracheophyta</taxon>
        <taxon>Spermatophyta</taxon>
        <taxon>Magnoliopsida</taxon>
        <taxon>eudicotyledons</taxon>
        <taxon>Gunneridae</taxon>
        <taxon>Pentapetalae</taxon>
        <taxon>rosids</taxon>
        <taxon>fabids</taxon>
        <taxon>Malpighiales</taxon>
        <taxon>Rhizophoraceae</taxon>
        <taxon>Rhizophora</taxon>
    </lineage>
</organism>
<proteinExistence type="predicted"/>
<dbReference type="AlphaFoldDB" id="A0A2P2Q1C8"/>
<evidence type="ECO:0000313" key="1">
    <source>
        <dbReference type="EMBL" id="MBX60755.1"/>
    </source>
</evidence>
<sequence>MSVVEMRILRWIYDHSGNDQVRNKDICSKVDVVLLKDKLGSNVCIGLDISNQLRG</sequence>
<reference evidence="1" key="1">
    <citation type="submission" date="2018-02" db="EMBL/GenBank/DDBJ databases">
        <title>Rhizophora mucronata_Transcriptome.</title>
        <authorList>
            <person name="Meera S.P."/>
            <person name="Sreeshan A."/>
            <person name="Augustine A."/>
        </authorList>
    </citation>
    <scope>NUCLEOTIDE SEQUENCE</scope>
    <source>
        <tissue evidence="1">Leaf</tissue>
    </source>
</reference>
<accession>A0A2P2Q1C8</accession>
<dbReference type="EMBL" id="GGEC01080271">
    <property type="protein sequence ID" value="MBX60755.1"/>
    <property type="molecule type" value="Transcribed_RNA"/>
</dbReference>
<protein>
    <submittedName>
        <fullName evidence="1">Uncharacterized protein</fullName>
    </submittedName>
</protein>